<organism evidence="2">
    <name type="scientific">Siphoviridae sp. ctdxZ3</name>
    <dbReference type="NCBI Taxonomy" id="2826401"/>
    <lineage>
        <taxon>Viruses</taxon>
        <taxon>Duplodnaviria</taxon>
        <taxon>Heunggongvirae</taxon>
        <taxon>Uroviricota</taxon>
        <taxon>Caudoviricetes</taxon>
    </lineage>
</organism>
<dbReference type="InterPro" id="IPR053827">
    <property type="entry name" value="Gp10_C"/>
</dbReference>
<proteinExistence type="predicted"/>
<reference evidence="2" key="1">
    <citation type="journal article" date="2021" name="Proc. Natl. Acad. Sci. U.S.A.">
        <title>A Catalog of Tens of Thousands of Viruses from Human Metagenomes Reveals Hidden Associations with Chronic Diseases.</title>
        <authorList>
            <person name="Tisza M.J."/>
            <person name="Buck C.B."/>
        </authorList>
    </citation>
    <scope>NUCLEOTIDE SEQUENCE</scope>
    <source>
        <strain evidence="2">CtdxZ3</strain>
    </source>
</reference>
<feature type="domain" description="Baseplate structural protein Gp10 C-terminal" evidence="1">
    <location>
        <begin position="74"/>
        <end position="196"/>
    </location>
</feature>
<evidence type="ECO:0000259" key="1">
    <source>
        <dbReference type="Pfam" id="PF21939"/>
    </source>
</evidence>
<accession>A0A8S5MYA4</accession>
<sequence length="197" mass="21677">MSNKIKLKRGLSSKVSSITLDEGELALTLDTNKLYTNKGQISPDNVYVGDTEPTDSNVKCWISPSGKIDLSSLWDQIYPVGSIYITVNATNPSVLFGGTWEQLKGKFLVGVDSSDADFKISGKTGGEKAHKLTVEEMPKHNHTENYVGVDWYQHGTSGDWNISSTSSPFRVTGDTGGDKPHNNLPPYMAVYMWKRIS</sequence>
<dbReference type="Pfam" id="PF21939">
    <property type="entry name" value="Gp10_C"/>
    <property type="match status" value="1"/>
</dbReference>
<name>A0A8S5MYA4_9CAUD</name>
<dbReference type="EMBL" id="BK015016">
    <property type="protein sequence ID" value="DAD87184.1"/>
    <property type="molecule type" value="Genomic_DNA"/>
</dbReference>
<evidence type="ECO:0000313" key="2">
    <source>
        <dbReference type="EMBL" id="DAD87184.1"/>
    </source>
</evidence>
<dbReference type="SUPFAM" id="SSF88874">
    <property type="entry name" value="Receptor-binding domain of short tail fibre protein gp12"/>
    <property type="match status" value="1"/>
</dbReference>
<dbReference type="CDD" id="cd22641">
    <property type="entry name" value="C24-like"/>
    <property type="match status" value="1"/>
</dbReference>
<protein>
    <submittedName>
        <fullName evidence="2">Baseplate wedge protein</fullName>
    </submittedName>
</protein>